<dbReference type="RefSeq" id="WP_121371527.1">
    <property type="nucleotide sequence ID" value="NZ_RBKS01000001.1"/>
</dbReference>
<evidence type="ECO:0000256" key="2">
    <source>
        <dbReference type="PROSITE-ProRule" id="PRU00335"/>
    </source>
</evidence>
<comment type="caution">
    <text evidence="4">The sequence shown here is derived from an EMBL/GenBank/DDBJ whole genome shotgun (WGS) entry which is preliminary data.</text>
</comment>
<dbReference type="InterPro" id="IPR009057">
    <property type="entry name" value="Homeodomain-like_sf"/>
</dbReference>
<keyword evidence="5" id="KW-1185">Reference proteome</keyword>
<evidence type="ECO:0000313" key="5">
    <source>
        <dbReference type="Proteomes" id="UP000280008"/>
    </source>
</evidence>
<gene>
    <name evidence="4" type="ORF">C8E83_3744</name>
</gene>
<evidence type="ECO:0000256" key="1">
    <source>
        <dbReference type="ARBA" id="ARBA00023125"/>
    </source>
</evidence>
<dbReference type="PROSITE" id="PS50977">
    <property type="entry name" value="HTH_TETR_2"/>
    <property type="match status" value="1"/>
</dbReference>
<dbReference type="EMBL" id="RBKS01000001">
    <property type="protein sequence ID" value="RKR76567.1"/>
    <property type="molecule type" value="Genomic_DNA"/>
</dbReference>
<name>A0A495IKR3_9MICO</name>
<accession>A0A495IKR3</accession>
<feature type="domain" description="HTH tetR-type" evidence="3">
    <location>
        <begin position="6"/>
        <end position="66"/>
    </location>
</feature>
<evidence type="ECO:0000313" key="4">
    <source>
        <dbReference type="EMBL" id="RKR76567.1"/>
    </source>
</evidence>
<reference evidence="4 5" key="1">
    <citation type="submission" date="2018-10" db="EMBL/GenBank/DDBJ databases">
        <title>Sequencing the genomes of 1000 actinobacteria strains.</title>
        <authorList>
            <person name="Klenk H.-P."/>
        </authorList>
    </citation>
    <scope>NUCLEOTIDE SEQUENCE [LARGE SCALE GENOMIC DNA]</scope>
    <source>
        <strain evidence="4 5">DSM 17894</strain>
    </source>
</reference>
<dbReference type="Gene3D" id="1.10.357.10">
    <property type="entry name" value="Tetracycline Repressor, domain 2"/>
    <property type="match status" value="1"/>
</dbReference>
<dbReference type="InterPro" id="IPR001647">
    <property type="entry name" value="HTH_TetR"/>
</dbReference>
<organism evidence="4 5">
    <name type="scientific">Frondihabitans australicus</name>
    <dbReference type="NCBI Taxonomy" id="386892"/>
    <lineage>
        <taxon>Bacteria</taxon>
        <taxon>Bacillati</taxon>
        <taxon>Actinomycetota</taxon>
        <taxon>Actinomycetes</taxon>
        <taxon>Micrococcales</taxon>
        <taxon>Microbacteriaceae</taxon>
        <taxon>Frondihabitans</taxon>
    </lineage>
</organism>
<dbReference type="GO" id="GO:0003677">
    <property type="term" value="F:DNA binding"/>
    <property type="evidence" value="ECO:0007669"/>
    <property type="project" value="UniProtKB-UniRule"/>
</dbReference>
<keyword evidence="1 2" id="KW-0238">DNA-binding</keyword>
<dbReference type="SUPFAM" id="SSF46689">
    <property type="entry name" value="Homeodomain-like"/>
    <property type="match status" value="1"/>
</dbReference>
<protein>
    <submittedName>
        <fullName evidence="4">TetR family transcriptional regulator</fullName>
    </submittedName>
</protein>
<evidence type="ECO:0000259" key="3">
    <source>
        <dbReference type="PROSITE" id="PS50977"/>
    </source>
</evidence>
<proteinExistence type="predicted"/>
<dbReference type="OrthoDB" id="3193022at2"/>
<dbReference type="AlphaFoldDB" id="A0A495IKR3"/>
<dbReference type="Proteomes" id="UP000280008">
    <property type="component" value="Unassembled WGS sequence"/>
</dbReference>
<feature type="DNA-binding region" description="H-T-H motif" evidence="2">
    <location>
        <begin position="29"/>
        <end position="48"/>
    </location>
</feature>
<sequence>MDPRAQRSRDRLTRAVLAFADAGRLDDVSVSELAREAEVTRDTFYRHASSVTDLLTIAIGEKLEEFGAAAVTEMPPRSELAAVLRASEPALLQHIVDHANIYRTALAGDNAAPVYRTLLRFLAGNIATGLRAYPDIAPLPPEQMDDTAILMVSTYSAAGFVAAVREWLMLGDLSDIDRAGEIIAASAPEWWRRATGRV</sequence>